<sequence length="122" mass="13656">MPRRDDAMAELRAALSGAPGTRSSLHQWMRENHDDMSVLLQEVRPNWRRLADAFTRMGLTDGSGKPPRPQTARQTWWRVRRATAQGRPAPRAEARGSPAASDAGDVLARLVAEMNERSGRRN</sequence>
<dbReference type="Proteomes" id="UP000595197">
    <property type="component" value="Chromosome"/>
</dbReference>
<reference evidence="2" key="1">
    <citation type="submission" date="2021-02" db="EMBL/GenBank/DDBJ databases">
        <title>Skermanella TT6 skin isolate.</title>
        <authorList>
            <person name="Lee K."/>
            <person name="Ganzorig M."/>
        </authorList>
    </citation>
    <scope>NUCLEOTIDE SEQUENCE</scope>
    <source>
        <strain evidence="2">TT6</strain>
    </source>
</reference>
<evidence type="ECO:0000256" key="1">
    <source>
        <dbReference type="SAM" id="MobiDB-lite"/>
    </source>
</evidence>
<organism evidence="2 3">
    <name type="scientific">Skermanella cutis</name>
    <dbReference type="NCBI Taxonomy" id="2775420"/>
    <lineage>
        <taxon>Bacteria</taxon>
        <taxon>Pseudomonadati</taxon>
        <taxon>Pseudomonadota</taxon>
        <taxon>Alphaproteobacteria</taxon>
        <taxon>Rhodospirillales</taxon>
        <taxon>Azospirillaceae</taxon>
        <taxon>Skermanella</taxon>
    </lineage>
</organism>
<accession>A0ABX7B6V3</accession>
<feature type="region of interest" description="Disordered" evidence="1">
    <location>
        <begin position="83"/>
        <end position="104"/>
    </location>
</feature>
<gene>
    <name evidence="2" type="ORF">IGS68_01015</name>
</gene>
<protein>
    <submittedName>
        <fullName evidence="2">Uncharacterized protein</fullName>
    </submittedName>
</protein>
<keyword evidence="3" id="KW-1185">Reference proteome</keyword>
<proteinExistence type="predicted"/>
<evidence type="ECO:0000313" key="3">
    <source>
        <dbReference type="Proteomes" id="UP000595197"/>
    </source>
</evidence>
<evidence type="ECO:0000313" key="2">
    <source>
        <dbReference type="EMBL" id="QQP89892.1"/>
    </source>
</evidence>
<dbReference type="RefSeq" id="WP_201076669.1">
    <property type="nucleotide sequence ID" value="NZ_CP067420.1"/>
</dbReference>
<dbReference type="EMBL" id="CP067420">
    <property type="protein sequence ID" value="QQP89892.1"/>
    <property type="molecule type" value="Genomic_DNA"/>
</dbReference>
<name>A0ABX7B6V3_9PROT</name>